<feature type="transmembrane region" description="Helical" evidence="1">
    <location>
        <begin position="95"/>
        <end position="112"/>
    </location>
</feature>
<keyword evidence="1" id="KW-0812">Transmembrane</keyword>
<keyword evidence="1" id="KW-1133">Transmembrane helix</keyword>
<name>F0SE21_PSESL</name>
<dbReference type="OrthoDB" id="8161897at2"/>
<keyword evidence="1" id="KW-0472">Membrane</keyword>
<evidence type="ECO:0000256" key="1">
    <source>
        <dbReference type="SAM" id="Phobius"/>
    </source>
</evidence>
<dbReference type="eggNOG" id="ENOG5031R64">
    <property type="taxonomic scope" value="Bacteria"/>
</dbReference>
<proteinExistence type="predicted"/>
<keyword evidence="3" id="KW-1185">Reference proteome</keyword>
<evidence type="ECO:0000313" key="3">
    <source>
        <dbReference type="Proteomes" id="UP000000310"/>
    </source>
</evidence>
<accession>F0SE21</accession>
<organism evidence="2 3">
    <name type="scientific">Pseudopedobacter saltans (strain ATCC 51119 / DSM 12145 / JCM 21818 / CCUG 39354 / LMG 10337 / NBRC 100064 / NCIMB 13643)</name>
    <name type="common">Pedobacter saltans</name>
    <dbReference type="NCBI Taxonomy" id="762903"/>
    <lineage>
        <taxon>Bacteria</taxon>
        <taxon>Pseudomonadati</taxon>
        <taxon>Bacteroidota</taxon>
        <taxon>Sphingobacteriia</taxon>
        <taxon>Sphingobacteriales</taxon>
        <taxon>Sphingobacteriaceae</taxon>
        <taxon>Pseudopedobacter</taxon>
    </lineage>
</organism>
<dbReference type="GO" id="GO:0016020">
    <property type="term" value="C:membrane"/>
    <property type="evidence" value="ECO:0007669"/>
    <property type="project" value="UniProtKB-SubCell"/>
</dbReference>
<dbReference type="RefSeq" id="WP_013633432.1">
    <property type="nucleotide sequence ID" value="NC_015177.1"/>
</dbReference>
<feature type="transmembrane region" description="Helical" evidence="1">
    <location>
        <begin position="72"/>
        <end position="89"/>
    </location>
</feature>
<sequence>MKAVKFILCLLFGLTFINAGLDKHLHYMPVPPLDPELQKVGAAFMTIKWLMPLVGTIEILGGLLFIIPRTRALGAIVILPVLVGIILQNLTYMPAGLVVAGILWLIELWVLFDNREKYKTLLN</sequence>
<dbReference type="KEGG" id="psn:Pedsa_2399"/>
<reference evidence="3" key="2">
    <citation type="submission" date="2011-02" db="EMBL/GenBank/DDBJ databases">
        <title>The complete genome of Pedobacter saltans DSM 12145.</title>
        <authorList>
            <consortium name="US DOE Joint Genome Institute (JGI-PGF)"/>
            <person name="Lucas S."/>
            <person name="Copeland A."/>
            <person name="Lapidus A."/>
            <person name="Bruce D."/>
            <person name="Goodwin L."/>
            <person name="Pitluck S."/>
            <person name="Kyrpides N."/>
            <person name="Mavromatis K."/>
            <person name="Pagani I."/>
            <person name="Ivanova N."/>
            <person name="Ovchinnikova G."/>
            <person name="Lu M."/>
            <person name="Detter J.C."/>
            <person name="Han C."/>
            <person name="Land M."/>
            <person name="Hauser L."/>
            <person name="Markowitz V."/>
            <person name="Cheng J.-F."/>
            <person name="Hugenholtz P."/>
            <person name="Woyke T."/>
            <person name="Wu D."/>
            <person name="Tindall B."/>
            <person name="Pomrenke H.G."/>
            <person name="Brambilla E."/>
            <person name="Klenk H.-P."/>
            <person name="Eisen J.A."/>
        </authorList>
    </citation>
    <scope>NUCLEOTIDE SEQUENCE [LARGE SCALE GENOMIC DNA]</scope>
    <source>
        <strain evidence="3">ATCC 51119 / DSM 12145 / JCM 21818 / LMG 10337 / NBRC 100064 / NCIMB 13643</strain>
    </source>
</reference>
<evidence type="ECO:0000313" key="2">
    <source>
        <dbReference type="EMBL" id="ADY52947.1"/>
    </source>
</evidence>
<dbReference type="AlphaFoldDB" id="F0SE21"/>
<protein>
    <submittedName>
        <fullName evidence="2">DoxX family protein</fullName>
    </submittedName>
</protein>
<gene>
    <name evidence="2" type="ordered locus">Pedsa_2399</name>
</gene>
<dbReference type="EMBL" id="CP002545">
    <property type="protein sequence ID" value="ADY52947.1"/>
    <property type="molecule type" value="Genomic_DNA"/>
</dbReference>
<reference evidence="2 3" key="1">
    <citation type="journal article" date="2011" name="Stand. Genomic Sci.">
        <title>Complete genome sequence of the gliding, heparinolytic Pedobacter saltans type strain (113).</title>
        <authorList>
            <person name="Liolios K."/>
            <person name="Sikorski J."/>
            <person name="Lu M."/>
            <person name="Nolan M."/>
            <person name="Lapidus A."/>
            <person name="Lucas S."/>
            <person name="Hammon N."/>
            <person name="Deshpande S."/>
            <person name="Cheng J.F."/>
            <person name="Tapia R."/>
            <person name="Han C."/>
            <person name="Goodwin L."/>
            <person name="Pitluck S."/>
            <person name="Huntemann M."/>
            <person name="Ivanova N."/>
            <person name="Pagani I."/>
            <person name="Mavromatis K."/>
            <person name="Ovchinikova G."/>
            <person name="Pati A."/>
            <person name="Chen A."/>
            <person name="Palaniappan K."/>
            <person name="Land M."/>
            <person name="Hauser L."/>
            <person name="Brambilla E.M."/>
            <person name="Kotsyurbenko O."/>
            <person name="Rohde M."/>
            <person name="Tindall B.J."/>
            <person name="Abt B."/>
            <person name="Goker M."/>
            <person name="Detter J.C."/>
            <person name="Woyke T."/>
            <person name="Bristow J."/>
            <person name="Eisen J.A."/>
            <person name="Markowitz V."/>
            <person name="Hugenholtz P."/>
            <person name="Klenk H.P."/>
            <person name="Kyrpides N.C."/>
        </authorList>
    </citation>
    <scope>NUCLEOTIDE SEQUENCE [LARGE SCALE GENOMIC DNA]</scope>
    <source>
        <strain evidence="3">ATCC 51119 / DSM 12145 / JCM 21818 / LMG 10337 / NBRC 100064 / NCIMB 13643</strain>
    </source>
</reference>
<dbReference type="HOGENOM" id="CLU_148050_1_0_10"/>
<dbReference type="Proteomes" id="UP000000310">
    <property type="component" value="Chromosome"/>
</dbReference>
<feature type="transmembrane region" description="Helical" evidence="1">
    <location>
        <begin position="43"/>
        <end position="65"/>
    </location>
</feature>
<dbReference type="STRING" id="762903.Pedsa_2399"/>